<dbReference type="Gene3D" id="3.40.710.10">
    <property type="entry name" value="DD-peptidase/beta-lactamase superfamily"/>
    <property type="match status" value="1"/>
</dbReference>
<evidence type="ECO:0000313" key="3">
    <source>
        <dbReference type="Proteomes" id="UP000319769"/>
    </source>
</evidence>
<keyword evidence="3" id="KW-1185">Reference proteome</keyword>
<reference evidence="2" key="1">
    <citation type="submission" date="2019-09" db="EMBL/GenBank/DDBJ databases">
        <authorList>
            <person name="Teo W.F.A."/>
            <person name="Duangmal K."/>
        </authorList>
    </citation>
    <scope>NUCLEOTIDE SEQUENCE [LARGE SCALE GENOMIC DNA]</scope>
    <source>
        <strain evidence="2">K81G1</strain>
    </source>
</reference>
<gene>
    <name evidence="2" type="ORF">FPZ12_043855</name>
</gene>
<dbReference type="RefSeq" id="WP_144759807.1">
    <property type="nucleotide sequence ID" value="NZ_VMNW02000150.1"/>
</dbReference>
<feature type="domain" description="Beta-lactamase-related" evidence="1">
    <location>
        <begin position="18"/>
        <end position="369"/>
    </location>
</feature>
<dbReference type="SUPFAM" id="SSF56601">
    <property type="entry name" value="beta-lactamase/transpeptidase-like"/>
    <property type="match status" value="1"/>
</dbReference>
<name>A0A5N0UJU2_9PSEU</name>
<dbReference type="PANTHER" id="PTHR43283">
    <property type="entry name" value="BETA-LACTAMASE-RELATED"/>
    <property type="match status" value="1"/>
</dbReference>
<evidence type="ECO:0000313" key="2">
    <source>
        <dbReference type="EMBL" id="KAA9149140.1"/>
    </source>
</evidence>
<accession>A0A5N0UJU2</accession>
<dbReference type="EMBL" id="VMNW02000150">
    <property type="protein sequence ID" value="KAA9149140.1"/>
    <property type="molecule type" value="Genomic_DNA"/>
</dbReference>
<dbReference type="PANTHER" id="PTHR43283:SF3">
    <property type="entry name" value="BETA-LACTAMASE FAMILY PROTEIN (AFU_ORTHOLOGUE AFUA_5G07500)"/>
    <property type="match status" value="1"/>
</dbReference>
<dbReference type="InterPro" id="IPR050789">
    <property type="entry name" value="Diverse_Enzym_Activities"/>
</dbReference>
<evidence type="ECO:0000259" key="1">
    <source>
        <dbReference type="Pfam" id="PF00144"/>
    </source>
</evidence>
<comment type="caution">
    <text evidence="2">The sequence shown here is derived from an EMBL/GenBank/DDBJ whole genome shotgun (WGS) entry which is preliminary data.</text>
</comment>
<organism evidence="2 3">
    <name type="scientific">Amycolatopsis acidicola</name>
    <dbReference type="NCBI Taxonomy" id="2596893"/>
    <lineage>
        <taxon>Bacteria</taxon>
        <taxon>Bacillati</taxon>
        <taxon>Actinomycetota</taxon>
        <taxon>Actinomycetes</taxon>
        <taxon>Pseudonocardiales</taxon>
        <taxon>Pseudonocardiaceae</taxon>
        <taxon>Amycolatopsis</taxon>
    </lineage>
</organism>
<dbReference type="InterPro" id="IPR012338">
    <property type="entry name" value="Beta-lactam/transpept-like"/>
</dbReference>
<dbReference type="Proteomes" id="UP000319769">
    <property type="component" value="Unassembled WGS sequence"/>
</dbReference>
<dbReference type="OrthoDB" id="4281716at2"/>
<proteinExistence type="predicted"/>
<dbReference type="AlphaFoldDB" id="A0A5N0UJU2"/>
<protein>
    <submittedName>
        <fullName evidence="2">Beta-lactamase family protein</fullName>
    </submittedName>
</protein>
<dbReference type="InterPro" id="IPR001466">
    <property type="entry name" value="Beta-lactam-related"/>
</dbReference>
<sequence>MTVRPEDAGLSSAGLDRVDAAIQEQIDRGVLAGAVTLVARHGKVARTSVLGTDRRFPRKPLHAGTIFRVFSMTKPVTGVAMGILADRGLWRPEDPIARYLPELRGLRLLTGAEPGHPPTMRELLTHTAGFGYGRDRSDPLHRFYRKEKPFRARDLDEFVARVARLPLAFEPGSSWRYSIAMDLQGAIIERLSGRSLPEFFQEHIFGPLGMTDTAFHTPPAKRRRRATLYYTGGPFRLLPIPNPLYRDHDATPPAAFGGMGLVSTAGDYARFAQMLLDGGAGIVSTEALTAQLSNQLPEALLRRGFHVGHMDLRPGFGYGYNGAVFHDPVAAGAPVGRGTYQWDGAAGTWFWVDPEHDLLFVGMIQLLSYSAPPLQKITQALLADALLDDGKTR</sequence>
<dbReference type="Pfam" id="PF00144">
    <property type="entry name" value="Beta-lactamase"/>
    <property type="match status" value="1"/>
</dbReference>